<dbReference type="Gene3D" id="3.40.390.10">
    <property type="entry name" value="Collagenase (Catalytic Domain)"/>
    <property type="match status" value="1"/>
</dbReference>
<dbReference type="Pfam" id="PF04233">
    <property type="entry name" value="Phage_Mu_F"/>
    <property type="match status" value="1"/>
</dbReference>
<evidence type="ECO:0000313" key="4">
    <source>
        <dbReference type="Proteomes" id="UP000326476"/>
    </source>
</evidence>
<comment type="caution">
    <text evidence="3">The sequence shown here is derived from an EMBL/GenBank/DDBJ whole genome shotgun (WGS) entry which is preliminary data.</text>
</comment>
<keyword evidence="4" id="KW-1185">Reference proteome</keyword>
<dbReference type="RefSeq" id="WP_101560412.1">
    <property type="nucleotide sequence ID" value="NZ_CAJHOY010000002.1"/>
</dbReference>
<reference evidence="4" key="1">
    <citation type="submission" date="2019-09" db="EMBL/GenBank/DDBJ databases">
        <title>Draft genome sequence assemblies of isolates from the urinary tract.</title>
        <authorList>
            <person name="Mores C.R."/>
            <person name="Putonti C."/>
            <person name="Wolfe A.J."/>
        </authorList>
    </citation>
    <scope>NUCLEOTIDE SEQUENCE [LARGE SCALE GENOMIC DNA]</scope>
    <source>
        <strain evidence="4">UMB8614</strain>
    </source>
</reference>
<dbReference type="Proteomes" id="UP000326476">
    <property type="component" value="Unassembled WGS sequence"/>
</dbReference>
<dbReference type="InterPro" id="IPR006528">
    <property type="entry name" value="Phage_head_morphogenesis_dom"/>
</dbReference>
<gene>
    <name evidence="3" type="ORF">F6I34_01625</name>
</gene>
<dbReference type="SUPFAM" id="SSF55486">
    <property type="entry name" value="Metalloproteases ('zincins'), catalytic domain"/>
    <property type="match status" value="1"/>
</dbReference>
<organism evidence="3 4">
    <name type="scientific">Aerococcus tenax</name>
    <dbReference type="NCBI Taxonomy" id="3078812"/>
    <lineage>
        <taxon>Bacteria</taxon>
        <taxon>Bacillati</taxon>
        <taxon>Bacillota</taxon>
        <taxon>Bacilli</taxon>
        <taxon>Lactobacillales</taxon>
        <taxon>Aerococcaceae</taxon>
        <taxon>Aerococcus</taxon>
    </lineage>
</organism>
<dbReference type="EMBL" id="VYVN01000002">
    <property type="protein sequence ID" value="KAA9242179.1"/>
    <property type="molecule type" value="Genomic_DNA"/>
</dbReference>
<dbReference type="NCBIfam" id="TIGR01641">
    <property type="entry name" value="phageSPP1_gp7"/>
    <property type="match status" value="1"/>
</dbReference>
<feature type="coiled-coil region" evidence="1">
    <location>
        <begin position="298"/>
        <end position="325"/>
    </location>
</feature>
<sequence>MAKKNENHKEYWGRRTKELMLYADQHDIDFFKELEDIYGEAARELQKEIFEFYAKYAEDNKISYREAQQILRGTDLSDYRRRAKKYLETHDEELLSRLNQQYASSQVTRLEALQLETAYQAGVLQNSLAISFATYLKRLANHSYRKIMGGRSSSTLNKPALEQLIRTPFNGYNYSEQLWGNTDNLAQKLKETFKRGFIKGYHPREMSRDIRKDFDVQRHRAETLIRTDGSMVINNATLRRYHDAGLRYVRVHVHMDNRTSDICKELHKENKLYSIEEINRDPVLPAHYNCRSTYVPDEEELDKAYERDLKELRELENSKVQERSNSRIGYDDRHKISYDRGNGMQTAKLATGTSNEIHVSELLSRKTKAVRFYDNQFSKAYELIGNIANQFTQPKIIIGDRSEFNEGVLASYNPSENALYVRGDIKSNQDMKAAQNDTLAMNGNPLSTVIHELGHWYQYQQIKANHPEFSHEEILAREIENSKEIVDMLSAKGYNIKRDISTYANRSVINFKEFELFAEIFVRYMMNNPQFKQFVDKGVE</sequence>
<accession>A0A329NKK4</accession>
<dbReference type="InterPro" id="IPR024079">
    <property type="entry name" value="MetalloPept_cat_dom_sf"/>
</dbReference>
<dbReference type="GeneID" id="86858509"/>
<keyword evidence="1" id="KW-0175">Coiled coil</keyword>
<dbReference type="AlphaFoldDB" id="A0A329NKK4"/>
<evidence type="ECO:0000259" key="2">
    <source>
        <dbReference type="Pfam" id="PF04233"/>
    </source>
</evidence>
<protein>
    <recommendedName>
        <fullName evidence="2">Phage head morphogenesis domain-containing protein</fullName>
    </recommendedName>
</protein>
<evidence type="ECO:0000256" key="1">
    <source>
        <dbReference type="SAM" id="Coils"/>
    </source>
</evidence>
<evidence type="ECO:0000313" key="3">
    <source>
        <dbReference type="EMBL" id="KAA9242179.1"/>
    </source>
</evidence>
<name>A0A329NKK4_9LACT</name>
<proteinExistence type="predicted"/>
<feature type="domain" description="Phage head morphogenesis" evidence="2">
    <location>
        <begin position="187"/>
        <end position="293"/>
    </location>
</feature>
<dbReference type="GO" id="GO:0008237">
    <property type="term" value="F:metallopeptidase activity"/>
    <property type="evidence" value="ECO:0007669"/>
    <property type="project" value="InterPro"/>
</dbReference>